<name>A0A2A4HGJ2_9GAMM</name>
<sequence>MFTTHKDIIAHANDIASLQAWKDFTLRFWEESTPTVVENASVEDASVEERSSQLFHNGFYRSRAALYDLTENDLNAYLSDYQSLRLQSINQKYQTVLSNRVLCSHVMANYFEVEKNVCLVSKNGAQWLEPPWWKAENSAPSVVQVHSLAPDNYARYRKITIAENSDSLAFQKAFINQLVEEAQEHNEALVISNTPVQHSWLTTLSPVGYHLLHVLLVREPDEGLPDIAAASLTVGTQANQLNARTEPARVEEGALSASINPQTGLITACRGLNQQGSVDTYIQHPDTAQTLVGEHLPNWAAIKKALLRFFDESSYLHVCSLSFVITETGISFFGTNTDVMAAHQMHQPLLEHPGIANHANAING</sequence>
<evidence type="ECO:0000259" key="1">
    <source>
        <dbReference type="Pfam" id="PF14397"/>
    </source>
</evidence>
<feature type="domain" description="Alpha-L-glutamate ligase-related protein ATP-grasp" evidence="1">
    <location>
        <begin position="184"/>
        <end position="340"/>
    </location>
</feature>
<dbReference type="EMBL" id="NWUX01000045">
    <property type="protein sequence ID" value="PCF93457.1"/>
    <property type="molecule type" value="Genomic_DNA"/>
</dbReference>
<comment type="caution">
    <text evidence="2">The sequence shown here is derived from an EMBL/GenBank/DDBJ whole genome shotgun (WGS) entry which is preliminary data.</text>
</comment>
<proteinExistence type="predicted"/>
<organism evidence="2 3">
    <name type="scientific">Vreelandella nigrificans</name>
    <dbReference type="NCBI Taxonomy" id="2042704"/>
    <lineage>
        <taxon>Bacteria</taxon>
        <taxon>Pseudomonadati</taxon>
        <taxon>Pseudomonadota</taxon>
        <taxon>Gammaproteobacteria</taxon>
        <taxon>Oceanospirillales</taxon>
        <taxon>Halomonadaceae</taxon>
        <taxon>Vreelandella</taxon>
    </lineage>
</organism>
<dbReference type="OrthoDB" id="6139365at2"/>
<protein>
    <recommendedName>
        <fullName evidence="1">Alpha-L-glutamate ligase-related protein ATP-grasp domain-containing protein</fullName>
    </recommendedName>
</protein>
<accession>A0A2A4HGJ2</accession>
<gene>
    <name evidence="2" type="ORF">CPA45_22285</name>
</gene>
<dbReference type="AlphaFoldDB" id="A0A2A4HGJ2"/>
<dbReference type="InterPro" id="IPR039523">
    <property type="entry name" value="RimK-rel_E_lig_ATP-grasp"/>
</dbReference>
<dbReference type="Proteomes" id="UP000218677">
    <property type="component" value="Unassembled WGS sequence"/>
</dbReference>
<dbReference type="RefSeq" id="WP_096655491.1">
    <property type="nucleotide sequence ID" value="NZ_NWUX01000045.1"/>
</dbReference>
<keyword evidence="3" id="KW-1185">Reference proteome</keyword>
<evidence type="ECO:0000313" key="3">
    <source>
        <dbReference type="Proteomes" id="UP000218677"/>
    </source>
</evidence>
<reference evidence="3" key="1">
    <citation type="submission" date="2017-09" db="EMBL/GenBank/DDBJ databases">
        <authorList>
            <person name="Cho G.-S."/>
            <person name="Oguntoyinbo F.A."/>
            <person name="Cnockaert M."/>
            <person name="Kabisch J."/>
            <person name="Neve H."/>
            <person name="Bockelmann W."/>
            <person name="Wenning M."/>
            <person name="Franz C.M."/>
            <person name="Vandamme P."/>
        </authorList>
    </citation>
    <scope>NUCLEOTIDE SEQUENCE [LARGE SCALE GENOMIC DNA]</scope>
    <source>
        <strain evidence="3">MBT G8648</strain>
    </source>
</reference>
<evidence type="ECO:0000313" key="2">
    <source>
        <dbReference type="EMBL" id="PCF93457.1"/>
    </source>
</evidence>
<dbReference type="Pfam" id="PF14397">
    <property type="entry name" value="ATPgrasp_ST"/>
    <property type="match status" value="1"/>
</dbReference>